<evidence type="ECO:0008006" key="4">
    <source>
        <dbReference type="Google" id="ProtNLM"/>
    </source>
</evidence>
<comment type="caution">
    <text evidence="2">The sequence shown here is derived from an EMBL/GenBank/DDBJ whole genome shotgun (WGS) entry which is preliminary data.</text>
</comment>
<sequence>MYIASGVAVNAFAKYLPVYPLKLPFSGNPPVSFPLIPGTLLVGLIFVMRDYTQRLIGDWVAAFMLIATIIVYFCVDRDLAYYSALAFLVSEGIDQVAFHALKKEDLKDRILWSSAVATLFDGALILHGLNELTWPNYISHYAGKMLATFVIWLVLWHLHNKRSSLAPAE</sequence>
<reference evidence="2" key="2">
    <citation type="submission" date="2021-08" db="EMBL/GenBank/DDBJ databases">
        <authorList>
            <person name="Tani A."/>
            <person name="Ola A."/>
            <person name="Ogura Y."/>
            <person name="Katsura K."/>
            <person name="Hayashi T."/>
        </authorList>
    </citation>
    <scope>NUCLEOTIDE SEQUENCE</scope>
    <source>
        <strain evidence="2">JCM 32048</strain>
    </source>
</reference>
<dbReference type="AlphaFoldDB" id="A0AA37M737"/>
<protein>
    <recommendedName>
        <fullName evidence="4">Beta-carotene 15,15'-monooxygenase</fullName>
    </recommendedName>
</protein>
<reference evidence="2" key="1">
    <citation type="journal article" date="2016" name="Front. Microbiol.">
        <title>Genome Sequence of the Piezophilic, Mesophilic Sulfate-Reducing Bacterium Desulfovibrio indicus J2T.</title>
        <authorList>
            <person name="Cao J."/>
            <person name="Maignien L."/>
            <person name="Shao Z."/>
            <person name="Alain K."/>
            <person name="Jebbar M."/>
        </authorList>
    </citation>
    <scope>NUCLEOTIDE SEQUENCE</scope>
    <source>
        <strain evidence="2">JCM 32048</strain>
    </source>
</reference>
<accession>A0AA37M737</accession>
<keyword evidence="1" id="KW-0472">Membrane</keyword>
<dbReference type="EMBL" id="BPQJ01000042">
    <property type="protein sequence ID" value="GJD65573.1"/>
    <property type="molecule type" value="Genomic_DNA"/>
</dbReference>
<feature type="transmembrane region" description="Helical" evidence="1">
    <location>
        <begin position="141"/>
        <end position="158"/>
    </location>
</feature>
<feature type="transmembrane region" description="Helical" evidence="1">
    <location>
        <begin position="55"/>
        <end position="73"/>
    </location>
</feature>
<organism evidence="2 3">
    <name type="scientific">Methylobacterium frigidaeris</name>
    <dbReference type="NCBI Taxonomy" id="2038277"/>
    <lineage>
        <taxon>Bacteria</taxon>
        <taxon>Pseudomonadati</taxon>
        <taxon>Pseudomonadota</taxon>
        <taxon>Alphaproteobacteria</taxon>
        <taxon>Hyphomicrobiales</taxon>
        <taxon>Methylobacteriaceae</taxon>
        <taxon>Methylobacterium</taxon>
    </lineage>
</organism>
<evidence type="ECO:0000313" key="2">
    <source>
        <dbReference type="EMBL" id="GJD65573.1"/>
    </source>
</evidence>
<evidence type="ECO:0000313" key="3">
    <source>
        <dbReference type="Proteomes" id="UP001055286"/>
    </source>
</evidence>
<evidence type="ECO:0000256" key="1">
    <source>
        <dbReference type="SAM" id="Phobius"/>
    </source>
</evidence>
<keyword evidence="3" id="KW-1185">Reference proteome</keyword>
<keyword evidence="1" id="KW-0812">Transmembrane</keyword>
<dbReference type="Proteomes" id="UP001055286">
    <property type="component" value="Unassembled WGS sequence"/>
</dbReference>
<gene>
    <name evidence="2" type="ORF">MPEAHAMD_5768</name>
</gene>
<proteinExistence type="predicted"/>
<feature type="transmembrane region" description="Helical" evidence="1">
    <location>
        <begin position="31"/>
        <end position="48"/>
    </location>
</feature>
<keyword evidence="1" id="KW-1133">Transmembrane helix</keyword>
<name>A0AA37M737_9HYPH</name>